<evidence type="ECO:0000313" key="3">
    <source>
        <dbReference type="Proteomes" id="UP001207736"/>
    </source>
</evidence>
<dbReference type="Proteomes" id="UP001208692">
    <property type="component" value="Unassembled WGS sequence"/>
</dbReference>
<proteinExistence type="predicted"/>
<protein>
    <submittedName>
        <fullName evidence="1">Uncharacterized protein</fullName>
    </submittedName>
</protein>
<evidence type="ECO:0000313" key="2">
    <source>
        <dbReference type="EMBL" id="GJM53893.1"/>
    </source>
</evidence>
<organism evidence="1 3">
    <name type="scientific">Capnocytophaga catalasegens</name>
    <dbReference type="NCBI Taxonomy" id="1004260"/>
    <lineage>
        <taxon>Bacteria</taxon>
        <taxon>Pseudomonadati</taxon>
        <taxon>Bacteroidota</taxon>
        <taxon>Flavobacteriia</taxon>
        <taxon>Flavobacteriales</taxon>
        <taxon>Flavobacteriaceae</taxon>
        <taxon>Capnocytophaga</taxon>
    </lineage>
</organism>
<dbReference type="RefSeq" id="WP_264846077.1">
    <property type="nucleotide sequence ID" value="NZ_BPMA01000017.1"/>
</dbReference>
<sequence>MHLNLEQLEIHLKKRLDFPYVWGRKQSDSWDKQTNFVYHIRSFTDLEHRIKFLDEKQQNYALNRWLNFWSAKAVEQIFAMNQRVVPYRNEYDKWIDFTIDNIPFDHKTSVFPNGFGKDLNYARIHKGELIQWFYENQSQQGRKHYKNRIFVVLFAQNGQHWKLKTEINFIKIQIEDYLHHFSVEKLKEITFNQEKILSDIIWIIN</sequence>
<reference evidence="1 4" key="1">
    <citation type="submission" date="2021-11" db="EMBL/GenBank/DDBJ databases">
        <title>Draft genome sequence of Capnocytophaga sp. strain KC07075 isolated from cat oral cavity.</title>
        <authorList>
            <person name="Suzuki M."/>
            <person name="Imaoka K."/>
            <person name="Kimura M."/>
            <person name="Morikawa S."/>
            <person name="Maeda K."/>
        </authorList>
    </citation>
    <scope>NUCLEOTIDE SEQUENCE</scope>
    <source>
        <strain evidence="1">KC07075</strain>
        <strain evidence="2 4">KC07079</strain>
    </source>
</reference>
<gene>
    <name evidence="1" type="ORF">RCZ15_09970</name>
    <name evidence="2" type="ORF">RCZ16_22090</name>
</gene>
<dbReference type="Proteomes" id="UP001207736">
    <property type="component" value="Unassembled WGS sequence"/>
</dbReference>
<accession>A0AAV5ARU1</accession>
<name>A0AAV5ARU1_9FLAO</name>
<evidence type="ECO:0000313" key="4">
    <source>
        <dbReference type="Proteomes" id="UP001208692"/>
    </source>
</evidence>
<dbReference type="EMBL" id="BQKA01000018">
    <property type="protein sequence ID" value="GJM50022.1"/>
    <property type="molecule type" value="Genomic_DNA"/>
</dbReference>
<dbReference type="EMBL" id="BQKB01000051">
    <property type="protein sequence ID" value="GJM53893.1"/>
    <property type="molecule type" value="Genomic_DNA"/>
</dbReference>
<dbReference type="AlphaFoldDB" id="A0AAV5ARU1"/>
<evidence type="ECO:0000313" key="1">
    <source>
        <dbReference type="EMBL" id="GJM50022.1"/>
    </source>
</evidence>
<keyword evidence="4" id="KW-1185">Reference proteome</keyword>
<comment type="caution">
    <text evidence="1">The sequence shown here is derived from an EMBL/GenBank/DDBJ whole genome shotgun (WGS) entry which is preliminary data.</text>
</comment>